<accession>A0A1L2JMA0</accession>
<sequence length="212" mass="23885">MARSGRYKVKFRRRREGKTDYRKRLALLKSGLPRLVVRRTNRHVIVQVMEYAPHGDRVLAYAFSKELRKFGWDYSLKSTPAAYLTGYLAALRAKKSGVERAVLDLGRQASTPGSRLYAAIKGAVDAGLDVPHGEEVLPDDSRIRGEHIASWAAALKEENPEFYERQFSDYIRRGVDPTAIPQVFEQVLEQIKKLDGIEPEGGALKVEEEGVS</sequence>
<keyword evidence="2 6" id="KW-0699">rRNA-binding</keyword>
<dbReference type="GO" id="GO:0000027">
    <property type="term" value="P:ribosomal large subunit assembly"/>
    <property type="evidence" value="ECO:0007669"/>
    <property type="project" value="TreeGrafter"/>
</dbReference>
<dbReference type="InterPro" id="IPR057267">
    <property type="entry name" value="Rbsml_uL18_arch"/>
</dbReference>
<evidence type="ECO:0000256" key="6">
    <source>
        <dbReference type="HAMAP-Rule" id="MF_01337"/>
    </source>
</evidence>
<comment type="similarity">
    <text evidence="1 6">Belongs to the universal ribosomal protein uL18 family.</text>
</comment>
<evidence type="ECO:0000256" key="2">
    <source>
        <dbReference type="ARBA" id="ARBA00022730"/>
    </source>
</evidence>
<comment type="function">
    <text evidence="6">This is one of the proteins that bind and probably mediate the attachment of the 5S RNA into the large ribosomal subunit, where it forms part of the central protuberance.</text>
</comment>
<dbReference type="GO" id="GO:0022625">
    <property type="term" value="C:cytosolic large ribosomal subunit"/>
    <property type="evidence" value="ECO:0007669"/>
    <property type="project" value="TreeGrafter"/>
</dbReference>
<gene>
    <name evidence="6" type="primary">rpl18</name>
</gene>
<dbReference type="CDD" id="cd00432">
    <property type="entry name" value="Ribosomal_L18_L5e"/>
    <property type="match status" value="1"/>
</dbReference>
<evidence type="ECO:0000256" key="5">
    <source>
        <dbReference type="ARBA" id="ARBA00023274"/>
    </source>
</evidence>
<organism evidence="7">
    <name type="scientific">uncultured korarchaeote</name>
    <dbReference type="NCBI Taxonomy" id="161241"/>
    <lineage>
        <taxon>Archaea</taxon>
        <taxon>Thermoproteota</taxon>
        <taxon>environmental samples</taxon>
    </lineage>
</organism>
<keyword evidence="4 6" id="KW-0689">Ribosomal protein</keyword>
<dbReference type="InterPro" id="IPR005485">
    <property type="entry name" value="Rbsml_uL18_euk_arch"/>
</dbReference>
<evidence type="ECO:0000256" key="4">
    <source>
        <dbReference type="ARBA" id="ARBA00022980"/>
    </source>
</evidence>
<comment type="subunit">
    <text evidence="6">Part of the 50S ribosomal subunit. Contacts the 5S and 23S rRNAs.</text>
</comment>
<name>A0A1L2JMA0_9CREN</name>
<dbReference type="NCBIfam" id="NF006342">
    <property type="entry name" value="PRK08569.1"/>
    <property type="match status" value="1"/>
</dbReference>
<evidence type="ECO:0000256" key="3">
    <source>
        <dbReference type="ARBA" id="ARBA00022884"/>
    </source>
</evidence>
<dbReference type="InterPro" id="IPR057268">
    <property type="entry name" value="Ribosomal_L18"/>
</dbReference>
<dbReference type="GO" id="GO:0006412">
    <property type="term" value="P:translation"/>
    <property type="evidence" value="ECO:0007669"/>
    <property type="project" value="UniProtKB-UniRule"/>
</dbReference>
<proteinExistence type="inferred from homology"/>
<dbReference type="HAMAP" id="MF_01337_A">
    <property type="entry name" value="Ribosomal_uL18_A"/>
    <property type="match status" value="1"/>
</dbReference>
<reference evidence="7" key="1">
    <citation type="journal article" date="2017" name="Nature">
        <title>Metagenomic exploration of ASGARD archaea illuminates the origin of cellular complexity in eukaryotes.</title>
        <authorList>
            <person name="Zaremba-Niedzwiedzka K."/>
            <person name="Caceres E.F."/>
            <person name="Saw J.H.W."/>
            <person name="Backstrom D."/>
            <person name="Juzokaite L."/>
            <person name="Vancaester E."/>
            <person name="Seitz K.W."/>
            <person name="Anantharaman K."/>
            <person name="Starnawski P."/>
            <person name="Kjeldsen K.U."/>
            <person name="Stott M.B."/>
            <person name="Nunoura T."/>
            <person name="Banfield J.F."/>
            <person name="Schramm A."/>
            <person name="Baker B.J."/>
            <person name="Spang A."/>
            <person name="Ettema T.J.G."/>
        </authorList>
    </citation>
    <scope>NUCLEOTIDE SEQUENCE</scope>
    <source>
        <strain evidence="7">TIV_2</strain>
    </source>
</reference>
<keyword evidence="5 6" id="KW-0687">Ribonucleoprotein</keyword>
<dbReference type="PANTHER" id="PTHR23410:SF12">
    <property type="entry name" value="LARGE RIBOSOMAL SUBUNIT PROTEIN UL18"/>
    <property type="match status" value="1"/>
</dbReference>
<dbReference type="GO" id="GO:0008097">
    <property type="term" value="F:5S rRNA binding"/>
    <property type="evidence" value="ECO:0007669"/>
    <property type="project" value="InterPro"/>
</dbReference>
<dbReference type="SUPFAM" id="SSF53137">
    <property type="entry name" value="Translational machinery components"/>
    <property type="match status" value="1"/>
</dbReference>
<evidence type="ECO:0000313" key="7">
    <source>
        <dbReference type="EMBL" id="AOZ56094.1"/>
    </source>
</evidence>
<keyword evidence="3 6" id="KW-0694">RNA-binding</keyword>
<dbReference type="Gene3D" id="3.30.420.100">
    <property type="match status" value="1"/>
</dbReference>
<dbReference type="Pfam" id="PF17144">
    <property type="entry name" value="Ribosomal_L5e"/>
    <property type="match status" value="2"/>
</dbReference>
<dbReference type="GO" id="GO:0003735">
    <property type="term" value="F:structural constituent of ribosome"/>
    <property type="evidence" value="ECO:0007669"/>
    <property type="project" value="InterPro"/>
</dbReference>
<protein>
    <recommendedName>
        <fullName evidence="6">Large ribosomal subunit protein uL18</fullName>
    </recommendedName>
</protein>
<evidence type="ECO:0000256" key="1">
    <source>
        <dbReference type="ARBA" id="ARBA00007116"/>
    </source>
</evidence>
<dbReference type="PANTHER" id="PTHR23410">
    <property type="entry name" value="RIBOSOMAL PROTEIN L5-RELATED"/>
    <property type="match status" value="1"/>
</dbReference>
<dbReference type="EMBL" id="KX765007">
    <property type="protein sequence ID" value="AOZ56094.1"/>
    <property type="molecule type" value="Genomic_DNA"/>
</dbReference>
<dbReference type="AlphaFoldDB" id="A0A1L2JMA0"/>